<dbReference type="InterPro" id="IPR003439">
    <property type="entry name" value="ABC_transporter-like_ATP-bd"/>
</dbReference>
<evidence type="ECO:0000256" key="2">
    <source>
        <dbReference type="ARBA" id="ARBA00022448"/>
    </source>
</evidence>
<dbReference type="Gene3D" id="3.40.50.300">
    <property type="entry name" value="P-loop containing nucleotide triphosphate hydrolases"/>
    <property type="match status" value="1"/>
</dbReference>
<dbReference type="InterPro" id="IPR036640">
    <property type="entry name" value="ABC1_TM_sf"/>
</dbReference>
<comment type="subcellular location">
    <subcellularLocation>
        <location evidence="1">Cell membrane</location>
        <topology evidence="1">Multi-pass membrane protein</topology>
    </subcellularLocation>
</comment>
<evidence type="ECO:0000256" key="4">
    <source>
        <dbReference type="ARBA" id="ARBA00022692"/>
    </source>
</evidence>
<feature type="transmembrane region" description="Helical" evidence="9">
    <location>
        <begin position="283"/>
        <end position="306"/>
    </location>
</feature>
<feature type="transmembrane region" description="Helical" evidence="9">
    <location>
        <begin position="61"/>
        <end position="82"/>
    </location>
</feature>
<comment type="caution">
    <text evidence="12">The sequence shown here is derived from an EMBL/GenBank/DDBJ whole genome shotgun (WGS) entry which is preliminary data.</text>
</comment>
<dbReference type="GO" id="GO:0005524">
    <property type="term" value="F:ATP binding"/>
    <property type="evidence" value="ECO:0007669"/>
    <property type="project" value="UniProtKB-KW"/>
</dbReference>
<dbReference type="RefSeq" id="WP_308729000.1">
    <property type="nucleotide sequence ID" value="NZ_JAJEQF010000052.1"/>
</dbReference>
<dbReference type="PROSITE" id="PS50893">
    <property type="entry name" value="ABC_TRANSPORTER_2"/>
    <property type="match status" value="1"/>
</dbReference>
<feature type="domain" description="ABC transmembrane type-1" evidence="11">
    <location>
        <begin position="230"/>
        <end position="328"/>
    </location>
</feature>
<dbReference type="SUPFAM" id="SSF90123">
    <property type="entry name" value="ABC transporter transmembrane region"/>
    <property type="match status" value="1"/>
</dbReference>
<evidence type="ECO:0000256" key="7">
    <source>
        <dbReference type="ARBA" id="ARBA00022989"/>
    </source>
</evidence>
<evidence type="ECO:0000256" key="6">
    <source>
        <dbReference type="ARBA" id="ARBA00022840"/>
    </source>
</evidence>
<accession>A0AAE3AZP8</accession>
<feature type="transmembrane region" description="Helical" evidence="9">
    <location>
        <begin position="150"/>
        <end position="168"/>
    </location>
</feature>
<dbReference type="GO" id="GO:0015421">
    <property type="term" value="F:ABC-type oligopeptide transporter activity"/>
    <property type="evidence" value="ECO:0007669"/>
    <property type="project" value="TreeGrafter"/>
</dbReference>
<sequence>MKEKRKVPVRDTIKLLWAMDRKFPVIVILQGGLNALLFYLPVLLVARILDLLVYREKSAEPVSIAVVGLVGIWLLKGVKALLEKEMKTRSYQIAMRFETLVPVNTLNISFSDLESDYAKEMRARILADRSWGSGFFGVADKFCNLCNSGFELLGSVIMLIPLAMQVSGSAAGKVAAALLFNIGLAVVGASVYAKWYQKKESAAMNQMTQAEKNSRFWYMDEGGSGAIGAQSLKDIFMYRAKKMIQKTIDTEREGVRKNVFTIARINSAGGLGTGMIQGILLCVSYYCVLALAIAGTITVGMVLRYAQAIFQACMSVSASIRLAGEFRTDVGRIASTLEYLNLEAEKTKGDSFTEMTKGVIEFRNVSFRYPGTKELVLDHVSLKIEPSEKIAVVGKNGSGKTTLVKLLCRLYEPEEGEILWNGKNIREYDLREWQKIFAIVFQDYSLLSLTLGQNVAASEQYEAERAKEVLQLAGFGERLNKLKKGLETVVYPEYEQDGVSFSGGEEQKIAIARAIYKGGQICILDEPTAALDPVSESRVYESFDEIVKGKTAVYISHRLSSCKFSDRIFVLDNGKIAESGTHEALLSKNGLYAQLWQAQAQYYKV</sequence>
<dbReference type="InterPro" id="IPR011527">
    <property type="entry name" value="ABC1_TM_dom"/>
</dbReference>
<keyword evidence="2" id="KW-0813">Transport</keyword>
<dbReference type="Pfam" id="PF00005">
    <property type="entry name" value="ABC_tran"/>
    <property type="match status" value="1"/>
</dbReference>
<evidence type="ECO:0000256" key="9">
    <source>
        <dbReference type="SAM" id="Phobius"/>
    </source>
</evidence>
<keyword evidence="4 9" id="KW-0812">Transmembrane</keyword>
<organism evidence="12 13">
    <name type="scientific">Gallintestinimicrobium propionicum</name>
    <dbReference type="NCBI Taxonomy" id="2981770"/>
    <lineage>
        <taxon>Bacteria</taxon>
        <taxon>Bacillati</taxon>
        <taxon>Bacillota</taxon>
        <taxon>Clostridia</taxon>
        <taxon>Lachnospirales</taxon>
        <taxon>Lachnospiraceae</taxon>
        <taxon>Gallintestinimicrobium</taxon>
    </lineage>
</organism>
<evidence type="ECO:0000256" key="3">
    <source>
        <dbReference type="ARBA" id="ARBA00022475"/>
    </source>
</evidence>
<dbReference type="PROSITE" id="PS50929">
    <property type="entry name" value="ABC_TM1F"/>
    <property type="match status" value="1"/>
</dbReference>
<dbReference type="FunFam" id="3.40.50.300:FF:000221">
    <property type="entry name" value="Multidrug ABC transporter ATP-binding protein"/>
    <property type="match status" value="1"/>
</dbReference>
<keyword evidence="7 9" id="KW-1133">Transmembrane helix</keyword>
<evidence type="ECO:0000256" key="5">
    <source>
        <dbReference type="ARBA" id="ARBA00022741"/>
    </source>
</evidence>
<keyword evidence="5" id="KW-0547">Nucleotide-binding</keyword>
<dbReference type="GO" id="GO:0016887">
    <property type="term" value="F:ATP hydrolysis activity"/>
    <property type="evidence" value="ECO:0007669"/>
    <property type="project" value="InterPro"/>
</dbReference>
<dbReference type="InterPro" id="IPR027417">
    <property type="entry name" value="P-loop_NTPase"/>
</dbReference>
<feature type="transmembrane region" description="Helical" evidence="9">
    <location>
        <begin position="174"/>
        <end position="195"/>
    </location>
</feature>
<gene>
    <name evidence="12" type="ORF">LKD45_14800</name>
</gene>
<feature type="domain" description="ABC transporter" evidence="10">
    <location>
        <begin position="360"/>
        <end position="598"/>
    </location>
</feature>
<dbReference type="Gene3D" id="1.20.1560.10">
    <property type="entry name" value="ABC transporter type 1, transmembrane domain"/>
    <property type="match status" value="1"/>
</dbReference>
<name>A0AAE3AZP8_9FIRM</name>
<reference evidence="12 13" key="1">
    <citation type="submission" date="2021-10" db="EMBL/GenBank/DDBJ databases">
        <title>Anaerobic single-cell dispensing facilitates the cultivation of human gut bacteria.</title>
        <authorList>
            <person name="Afrizal A."/>
        </authorList>
    </citation>
    <scope>NUCLEOTIDE SEQUENCE [LARGE SCALE GENOMIC DNA]</scope>
    <source>
        <strain evidence="12 13">CLA-AA-H244</strain>
    </source>
</reference>
<evidence type="ECO:0000259" key="11">
    <source>
        <dbReference type="PROSITE" id="PS50929"/>
    </source>
</evidence>
<dbReference type="SUPFAM" id="SSF52540">
    <property type="entry name" value="P-loop containing nucleoside triphosphate hydrolases"/>
    <property type="match status" value="1"/>
</dbReference>
<dbReference type="AlphaFoldDB" id="A0AAE3AZP8"/>
<evidence type="ECO:0000256" key="1">
    <source>
        <dbReference type="ARBA" id="ARBA00004651"/>
    </source>
</evidence>
<keyword evidence="3" id="KW-1003">Cell membrane</keyword>
<keyword evidence="13" id="KW-1185">Reference proteome</keyword>
<dbReference type="Proteomes" id="UP001199355">
    <property type="component" value="Unassembled WGS sequence"/>
</dbReference>
<keyword evidence="8 9" id="KW-0472">Membrane</keyword>
<evidence type="ECO:0000256" key="8">
    <source>
        <dbReference type="ARBA" id="ARBA00023136"/>
    </source>
</evidence>
<keyword evidence="6 12" id="KW-0067">ATP-binding</keyword>
<dbReference type="InterPro" id="IPR039421">
    <property type="entry name" value="Type_1_exporter"/>
</dbReference>
<dbReference type="EMBL" id="JAJEQF010000052">
    <property type="protein sequence ID" value="MCC2168939.1"/>
    <property type="molecule type" value="Genomic_DNA"/>
</dbReference>
<evidence type="ECO:0000313" key="12">
    <source>
        <dbReference type="EMBL" id="MCC2168939.1"/>
    </source>
</evidence>
<proteinExistence type="predicted"/>
<dbReference type="GO" id="GO:0005886">
    <property type="term" value="C:plasma membrane"/>
    <property type="evidence" value="ECO:0007669"/>
    <property type="project" value="UniProtKB-SubCell"/>
</dbReference>
<dbReference type="InterPro" id="IPR003593">
    <property type="entry name" value="AAA+_ATPase"/>
</dbReference>
<protein>
    <submittedName>
        <fullName evidence="12">ABC transporter ATP-binding protein/permease</fullName>
    </submittedName>
</protein>
<evidence type="ECO:0000259" key="10">
    <source>
        <dbReference type="PROSITE" id="PS50893"/>
    </source>
</evidence>
<dbReference type="PANTHER" id="PTHR43394">
    <property type="entry name" value="ATP-DEPENDENT PERMEASE MDL1, MITOCHONDRIAL"/>
    <property type="match status" value="1"/>
</dbReference>
<evidence type="ECO:0000313" key="13">
    <source>
        <dbReference type="Proteomes" id="UP001199355"/>
    </source>
</evidence>
<dbReference type="PANTHER" id="PTHR43394:SF1">
    <property type="entry name" value="ATP-BINDING CASSETTE SUB-FAMILY B MEMBER 10, MITOCHONDRIAL"/>
    <property type="match status" value="1"/>
</dbReference>
<dbReference type="SMART" id="SM00382">
    <property type="entry name" value="AAA"/>
    <property type="match status" value="1"/>
</dbReference>
<feature type="transmembrane region" description="Helical" evidence="9">
    <location>
        <begin position="23"/>
        <end position="49"/>
    </location>
</feature>